<organism evidence="1 2">
    <name type="scientific">Fusibacter paucivorans</name>
    <dbReference type="NCBI Taxonomy" id="76009"/>
    <lineage>
        <taxon>Bacteria</taxon>
        <taxon>Bacillati</taxon>
        <taxon>Bacillota</taxon>
        <taxon>Clostridia</taxon>
        <taxon>Eubacteriales</taxon>
        <taxon>Eubacteriales Family XII. Incertae Sedis</taxon>
        <taxon>Fusibacter</taxon>
    </lineage>
</organism>
<evidence type="ECO:0000313" key="2">
    <source>
        <dbReference type="Proteomes" id="UP000746471"/>
    </source>
</evidence>
<keyword evidence="2" id="KW-1185">Reference proteome</keyword>
<evidence type="ECO:0000313" key="1">
    <source>
        <dbReference type="EMBL" id="MBS7527829.1"/>
    </source>
</evidence>
<dbReference type="EMBL" id="JAHBCL010000026">
    <property type="protein sequence ID" value="MBS7527829.1"/>
    <property type="molecule type" value="Genomic_DNA"/>
</dbReference>
<comment type="caution">
    <text evidence="1">The sequence shown here is derived from an EMBL/GenBank/DDBJ whole genome shotgun (WGS) entry which is preliminary data.</text>
</comment>
<dbReference type="Proteomes" id="UP000746471">
    <property type="component" value="Unassembled WGS sequence"/>
</dbReference>
<proteinExistence type="predicted"/>
<dbReference type="InterPro" id="IPR032710">
    <property type="entry name" value="NTF2-like_dom_sf"/>
</dbReference>
<accession>A0ABS5PRN5</accession>
<sequence length="132" mass="15362">MSNKKMEEAIKDRLETGFKNWNGGYESWLVWCNTLYDDASMYNVYGHRLTLKQYQDMMGDLFAKQDIFLGKFHNMIIQDDWCAIRYDVETVDKATGKRETQESMEFVHFKETPTGVKVDEGWATSTSPLHGA</sequence>
<name>A0ABS5PRN5_9FIRM</name>
<gene>
    <name evidence="1" type="ORF">KHM83_14185</name>
</gene>
<protein>
    <submittedName>
        <fullName evidence="1">Nuclear transport factor 2 family protein</fullName>
    </submittedName>
</protein>
<dbReference type="RefSeq" id="WP_213237690.1">
    <property type="nucleotide sequence ID" value="NZ_JAHBCL010000026.1"/>
</dbReference>
<dbReference type="SUPFAM" id="SSF54427">
    <property type="entry name" value="NTF2-like"/>
    <property type="match status" value="1"/>
</dbReference>
<reference evidence="1 2" key="1">
    <citation type="submission" date="2021-05" db="EMBL/GenBank/DDBJ databases">
        <title>Fusibacter ferrireducens sp. nov., an anaerobic, sulfur- and Fe-reducing bacterium isolated from the mangrove sediment.</title>
        <authorList>
            <person name="Qiu D."/>
        </authorList>
    </citation>
    <scope>NUCLEOTIDE SEQUENCE [LARGE SCALE GENOMIC DNA]</scope>
    <source>
        <strain evidence="1 2">DSM 12116</strain>
    </source>
</reference>